<dbReference type="EMBL" id="LCTV02000008">
    <property type="protein sequence ID" value="PRQ72958.1"/>
    <property type="molecule type" value="Genomic_DNA"/>
</dbReference>
<dbReference type="GO" id="GO:0006457">
    <property type="term" value="P:protein folding"/>
    <property type="evidence" value="ECO:0007669"/>
    <property type="project" value="InterPro"/>
</dbReference>
<feature type="coiled-coil region" evidence="3">
    <location>
        <begin position="90"/>
        <end position="117"/>
    </location>
</feature>
<dbReference type="GO" id="GO:0051082">
    <property type="term" value="F:unfolded protein binding"/>
    <property type="evidence" value="ECO:0007669"/>
    <property type="project" value="InterPro"/>
</dbReference>
<evidence type="ECO:0000313" key="5">
    <source>
        <dbReference type="EMBL" id="PRQ72958.1"/>
    </source>
</evidence>
<sequence>MSTSGTALEVKLQAASSAYTKLESDYAKAVEARQRLDAQKTENESVKKELSALTPNNNVFKLVGPILMKQEPDEAKQNVDKRLEWIGGEIKRVETNLKDLETKLETRKVEIVNLQGQYQQQLQASGAAPSAGLAAVAA</sequence>
<protein>
    <submittedName>
        <fullName evidence="4 5">Prefoldin</fullName>
    </submittedName>
</protein>
<dbReference type="GO" id="GO:0016272">
    <property type="term" value="C:prefoldin complex"/>
    <property type="evidence" value="ECO:0007669"/>
    <property type="project" value="InterPro"/>
</dbReference>
<dbReference type="GO" id="GO:0051131">
    <property type="term" value="P:chaperone-mediated protein complex assembly"/>
    <property type="evidence" value="ECO:0007669"/>
    <property type="project" value="TreeGrafter"/>
</dbReference>
<dbReference type="PANTHER" id="PTHR21431:SF0">
    <property type="entry name" value="PREFOLDIN SUBUNIT 6"/>
    <property type="match status" value="1"/>
</dbReference>
<dbReference type="SUPFAM" id="SSF46579">
    <property type="entry name" value="Prefoldin"/>
    <property type="match status" value="1"/>
</dbReference>
<evidence type="ECO:0000313" key="6">
    <source>
        <dbReference type="Proteomes" id="UP000199069"/>
    </source>
</evidence>
<dbReference type="AlphaFoldDB" id="A0A0K3CI60"/>
<keyword evidence="6" id="KW-1185">Reference proteome</keyword>
<dbReference type="OrthoDB" id="248120at2759"/>
<accession>A0A0K3CI60</accession>
<evidence type="ECO:0000256" key="3">
    <source>
        <dbReference type="SAM" id="Coils"/>
    </source>
</evidence>
<keyword evidence="2" id="KW-0143">Chaperone</keyword>
<reference evidence="4 6" key="1">
    <citation type="submission" date="2015-07" db="EMBL/GenBank/DDBJ databases">
        <authorList>
            <person name="Cajimat M.N.B."/>
            <person name="Milazzo M.L."/>
            <person name="Fulhorst C.F."/>
        </authorList>
    </citation>
    <scope>NUCLEOTIDE SEQUENCE [LARGE SCALE GENOMIC DNA]</scope>
    <source>
        <strain evidence="4">Single colony</strain>
    </source>
</reference>
<comment type="similarity">
    <text evidence="1">Belongs to the prefoldin subunit beta family.</text>
</comment>
<dbReference type="EMBL" id="CWKI01000008">
    <property type="protein sequence ID" value="CTR08307.1"/>
    <property type="molecule type" value="Genomic_DNA"/>
</dbReference>
<dbReference type="GO" id="GO:0051087">
    <property type="term" value="F:protein-folding chaperone binding"/>
    <property type="evidence" value="ECO:0007669"/>
    <property type="project" value="TreeGrafter"/>
</dbReference>
<proteinExistence type="inferred from homology"/>
<dbReference type="Pfam" id="PF01920">
    <property type="entry name" value="Prefoldin_2"/>
    <property type="match status" value="1"/>
</dbReference>
<evidence type="ECO:0000256" key="1">
    <source>
        <dbReference type="ARBA" id="ARBA00008045"/>
    </source>
</evidence>
<dbReference type="GO" id="GO:0005737">
    <property type="term" value="C:cytoplasm"/>
    <property type="evidence" value="ECO:0007669"/>
    <property type="project" value="TreeGrafter"/>
</dbReference>
<evidence type="ECO:0000256" key="2">
    <source>
        <dbReference type="ARBA" id="ARBA00023186"/>
    </source>
</evidence>
<evidence type="ECO:0000313" key="4">
    <source>
        <dbReference type="EMBL" id="CTR08307.1"/>
    </source>
</evidence>
<dbReference type="InterPro" id="IPR009053">
    <property type="entry name" value="Prefoldin"/>
</dbReference>
<keyword evidence="3" id="KW-0175">Coiled coil</keyword>
<dbReference type="Gene3D" id="1.10.287.370">
    <property type="match status" value="1"/>
</dbReference>
<organism evidence="4 6">
    <name type="scientific">Rhodotorula toruloides</name>
    <name type="common">Yeast</name>
    <name type="synonym">Rhodosporidium toruloides</name>
    <dbReference type="NCBI Taxonomy" id="5286"/>
    <lineage>
        <taxon>Eukaryota</taxon>
        <taxon>Fungi</taxon>
        <taxon>Dikarya</taxon>
        <taxon>Basidiomycota</taxon>
        <taxon>Pucciniomycotina</taxon>
        <taxon>Microbotryomycetes</taxon>
        <taxon>Sporidiobolales</taxon>
        <taxon>Sporidiobolaceae</taxon>
        <taxon>Rhodotorula</taxon>
    </lineage>
</organism>
<dbReference type="CDD" id="cd23161">
    <property type="entry name" value="Prefoldin_6"/>
    <property type="match status" value="1"/>
</dbReference>
<dbReference type="PANTHER" id="PTHR21431">
    <property type="entry name" value="PREFOLDIN SUBUNIT 6"/>
    <property type="match status" value="1"/>
</dbReference>
<dbReference type="InterPro" id="IPR002777">
    <property type="entry name" value="PFD_beta-like"/>
</dbReference>
<reference evidence="5 7" key="2">
    <citation type="journal article" date="2018" name="Elife">
        <title>Functional genomics of lipid metabolism in the oleaginous yeast Rhodosporidium toruloides.</title>
        <authorList>
            <person name="Coradetti S.T."/>
            <person name="Pinel D."/>
            <person name="Geiselman G."/>
            <person name="Ito M."/>
            <person name="Mondo S."/>
            <person name="Reilly M.C."/>
            <person name="Cheng Y.F."/>
            <person name="Bauer S."/>
            <person name="Grigoriev I."/>
            <person name="Gladden J.M."/>
            <person name="Simmons B.A."/>
            <person name="Brem R."/>
            <person name="Arkin A.P."/>
            <person name="Skerker J.M."/>
        </authorList>
    </citation>
    <scope>NUCLEOTIDE SEQUENCE [LARGE SCALE GENOMIC DNA]</scope>
    <source>
        <strain evidence="5 7">NBRC 0880</strain>
    </source>
</reference>
<gene>
    <name evidence="4" type="primary">FGENESH: predicted gene_8.23</name>
    <name evidence="5" type="ORF">AAT19DRAFT_15711</name>
    <name evidence="4" type="ORF">BN2166_0041680</name>
</gene>
<dbReference type="FunFam" id="1.10.287.370:FF:000003">
    <property type="entry name" value="Prefoldin subunit 6"/>
    <property type="match status" value="1"/>
</dbReference>
<dbReference type="Proteomes" id="UP000199069">
    <property type="component" value="Unassembled WGS sequence"/>
</dbReference>
<evidence type="ECO:0000313" key="7">
    <source>
        <dbReference type="Proteomes" id="UP000239560"/>
    </source>
</evidence>
<dbReference type="OMA" id="VQTEFAQ"/>
<dbReference type="Proteomes" id="UP000239560">
    <property type="component" value="Unassembled WGS sequence"/>
</dbReference>
<name>A0A0K3CI60_RHOTO</name>
<feature type="coiled-coil region" evidence="3">
    <location>
        <begin position="19"/>
        <end position="49"/>
    </location>
</feature>
<dbReference type="STRING" id="5286.A0A0K3CI60"/>